<evidence type="ECO:0000313" key="3">
    <source>
        <dbReference type="Proteomes" id="UP000045782"/>
    </source>
</evidence>
<dbReference type="RefSeq" id="WP_052619127.1">
    <property type="nucleotide sequence ID" value="NZ_CSWP01000009.1"/>
</dbReference>
<keyword evidence="1" id="KW-1133">Transmembrane helix</keyword>
<feature type="transmembrane region" description="Helical" evidence="1">
    <location>
        <begin position="33"/>
        <end position="51"/>
    </location>
</feature>
<evidence type="ECO:0000313" key="2">
    <source>
        <dbReference type="EMBL" id="CPV66879.1"/>
    </source>
</evidence>
<sequence length="122" mass="12720">MQMVTRLLTSGLCSGLGLNAVLSIPEIGVCRALGIFSTAAAFILMINRDFGTRALTATACQRTIQTLLLLGLLLCCGDWFGLQTQVLTAAVVIGSALAGGMILDARSARRAAAQTPPPIEML</sequence>
<dbReference type="EMBL" id="CSWP01000009">
    <property type="protein sequence ID" value="CPV66879.1"/>
    <property type="molecule type" value="Genomic_DNA"/>
</dbReference>
<organism evidence="2 3">
    <name type="scientific">Mycobacteroides abscessus</name>
    <dbReference type="NCBI Taxonomy" id="36809"/>
    <lineage>
        <taxon>Bacteria</taxon>
        <taxon>Bacillati</taxon>
        <taxon>Actinomycetota</taxon>
        <taxon>Actinomycetes</taxon>
        <taxon>Mycobacteriales</taxon>
        <taxon>Mycobacteriaceae</taxon>
        <taxon>Mycobacteroides</taxon>
    </lineage>
</organism>
<evidence type="ECO:0000256" key="1">
    <source>
        <dbReference type="SAM" id="Phobius"/>
    </source>
</evidence>
<gene>
    <name evidence="2" type="ORF">ERS075579_04101</name>
</gene>
<dbReference type="Proteomes" id="UP000045782">
    <property type="component" value="Unassembled WGS sequence"/>
</dbReference>
<reference evidence="2 3" key="1">
    <citation type="submission" date="2015-03" db="EMBL/GenBank/DDBJ databases">
        <authorList>
            <person name="Murphy D."/>
        </authorList>
    </citation>
    <scope>NUCLEOTIDE SEQUENCE [LARGE SCALE GENOMIC DNA]</scope>
    <source>
        <strain evidence="2 3">PAP088</strain>
    </source>
</reference>
<keyword evidence="1" id="KW-0472">Membrane</keyword>
<accession>A0A0U0ZT41</accession>
<dbReference type="AlphaFoldDB" id="A0A0U0ZT41"/>
<proteinExistence type="predicted"/>
<protein>
    <submittedName>
        <fullName evidence="2">Uncharacterized protein</fullName>
    </submittedName>
</protein>
<name>A0A0U0ZT41_9MYCO</name>
<feature type="transmembrane region" description="Helical" evidence="1">
    <location>
        <begin position="86"/>
        <end position="103"/>
    </location>
</feature>
<keyword evidence="1" id="KW-0812">Transmembrane</keyword>